<protein>
    <submittedName>
        <fullName evidence="1">Uncharacterized protein</fullName>
    </submittedName>
</protein>
<gene>
    <name evidence="1" type="ORF">E9229_001725</name>
</gene>
<reference evidence="1 2" key="1">
    <citation type="submission" date="2020-08" db="EMBL/GenBank/DDBJ databases">
        <title>Sequencing the genomes of 1000 actinobacteria strains.</title>
        <authorList>
            <person name="Klenk H.-P."/>
        </authorList>
    </citation>
    <scope>NUCLEOTIDE SEQUENCE [LARGE SCALE GENOMIC DNA]</scope>
    <source>
        <strain evidence="1 2">DSM 22826</strain>
    </source>
</reference>
<dbReference type="AlphaFoldDB" id="A0A839QL90"/>
<comment type="caution">
    <text evidence="1">The sequence shown here is derived from an EMBL/GenBank/DDBJ whole genome shotgun (WGS) entry which is preliminary data.</text>
</comment>
<keyword evidence="2" id="KW-1185">Reference proteome</keyword>
<evidence type="ECO:0000313" key="1">
    <source>
        <dbReference type="EMBL" id="MBB2995534.1"/>
    </source>
</evidence>
<dbReference type="EMBL" id="JACHVS010000001">
    <property type="protein sequence ID" value="MBB2995534.1"/>
    <property type="molecule type" value="Genomic_DNA"/>
</dbReference>
<dbReference type="SUPFAM" id="SSF55486">
    <property type="entry name" value="Metalloproteases ('zincins'), catalytic domain"/>
    <property type="match status" value="1"/>
</dbReference>
<sequence>MSRPVVHGAGDLSGLTVLAQGPHSLGPDGSPLTETLRVPSERLLPGPVGARLRVVVLDAHGRVDAQLLGDGDWGAIDKAPPSDPDLLVGDGRFLAQQAYAVAAHTQARFEKALGRRISWAGGGRLTLYANDKIDYANTGYNRSDCSIRFGKIKDPRFSARLPLALYRDLVAHEVTHAVLDGYRPRWADSLAGADSLAMHEALADLVAVLGVFGTVPVVQEIIGTEMAARGGTLETLGSDLLASGLFRFADRLFSHGRSAREPLAGTLPENWRTEIEPHRRAAGVVNAILTTVLRLWRQELGRPGRRASVYQVAAAGSRIGERVLNMLLRGIAYMAPVDVGFEDLLRGILAADGAVVPQDEHNYRGVLRTCFAEVGIVTATDDSLSGISGLKELNYPIRISSLSSDPDEVLRFIWDNPVLMEAAKLDSGAEMSIDRVRPSVRISPEGFAVSEMGASFAQTLHLAPGEARKLGLHTRSSVVLRGGGLLRFDEGGKLCFAALKPVLDVKRQQTLLDGAEDARTAARNVATSLFHPDLADPVTS</sequence>
<proteinExistence type="predicted"/>
<organism evidence="1 2">
    <name type="scientific">Paeniglutamicibacter cryotolerans</name>
    <dbReference type="NCBI Taxonomy" id="670079"/>
    <lineage>
        <taxon>Bacteria</taxon>
        <taxon>Bacillati</taxon>
        <taxon>Actinomycetota</taxon>
        <taxon>Actinomycetes</taxon>
        <taxon>Micrococcales</taxon>
        <taxon>Micrococcaceae</taxon>
        <taxon>Paeniglutamicibacter</taxon>
    </lineage>
</organism>
<name>A0A839QL90_9MICC</name>
<evidence type="ECO:0000313" key="2">
    <source>
        <dbReference type="Proteomes" id="UP000523000"/>
    </source>
</evidence>
<accession>A0A839QL90</accession>
<dbReference type="Proteomes" id="UP000523000">
    <property type="component" value="Unassembled WGS sequence"/>
</dbReference>
<dbReference type="RefSeq" id="WP_183510779.1">
    <property type="nucleotide sequence ID" value="NZ_BAABGK010000110.1"/>
</dbReference>